<keyword evidence="1" id="KW-1133">Transmembrane helix</keyword>
<proteinExistence type="predicted"/>
<feature type="transmembrane region" description="Helical" evidence="1">
    <location>
        <begin position="455"/>
        <end position="475"/>
    </location>
</feature>
<feature type="transmembrane region" description="Helical" evidence="1">
    <location>
        <begin position="521"/>
        <end position="541"/>
    </location>
</feature>
<feature type="transmembrane region" description="Helical" evidence="1">
    <location>
        <begin position="961"/>
        <end position="981"/>
    </location>
</feature>
<dbReference type="InterPro" id="IPR027463">
    <property type="entry name" value="AcrB_DN_DC_subdom"/>
</dbReference>
<protein>
    <submittedName>
        <fullName evidence="2">AcrB/AcrD/AcrF family protein</fullName>
    </submittedName>
</protein>
<feature type="transmembrane region" description="Helical" evidence="1">
    <location>
        <begin position="993"/>
        <end position="1016"/>
    </location>
</feature>
<keyword evidence="1" id="KW-0812">Transmembrane</keyword>
<dbReference type="Gene3D" id="3.30.70.1320">
    <property type="entry name" value="Multidrug efflux transporter AcrB pore domain like"/>
    <property type="match status" value="1"/>
</dbReference>
<dbReference type="PRINTS" id="PR00702">
    <property type="entry name" value="ACRIFLAVINRP"/>
</dbReference>
<keyword evidence="3" id="KW-1185">Reference proteome</keyword>
<dbReference type="SUPFAM" id="SSF82866">
    <property type="entry name" value="Multidrug efflux transporter AcrB transmembrane domain"/>
    <property type="match status" value="2"/>
</dbReference>
<evidence type="ECO:0000256" key="1">
    <source>
        <dbReference type="SAM" id="Phobius"/>
    </source>
</evidence>
<feature type="transmembrane region" description="Helical" evidence="1">
    <location>
        <begin position="353"/>
        <end position="373"/>
    </location>
</feature>
<dbReference type="Gene3D" id="3.30.70.1430">
    <property type="entry name" value="Multidrug efflux transporter AcrB pore domain"/>
    <property type="match status" value="2"/>
</dbReference>
<comment type="caution">
    <text evidence="2">The sequence shown here is derived from an EMBL/GenBank/DDBJ whole genome shotgun (WGS) entry which is preliminary data.</text>
</comment>
<dbReference type="Gene3D" id="1.20.1640.10">
    <property type="entry name" value="Multidrug efflux transporter AcrB transmembrane domain"/>
    <property type="match status" value="2"/>
</dbReference>
<feature type="transmembrane region" description="Helical" evidence="1">
    <location>
        <begin position="890"/>
        <end position="908"/>
    </location>
</feature>
<keyword evidence="1" id="KW-0472">Membrane</keyword>
<dbReference type="Gene3D" id="3.30.70.1440">
    <property type="entry name" value="Multidrug efflux transporter AcrB pore domain"/>
    <property type="match status" value="1"/>
</dbReference>
<dbReference type="GO" id="GO:0042910">
    <property type="term" value="F:xenobiotic transmembrane transporter activity"/>
    <property type="evidence" value="ECO:0007669"/>
    <property type="project" value="TreeGrafter"/>
</dbReference>
<dbReference type="PANTHER" id="PTHR32063">
    <property type="match status" value="1"/>
</dbReference>
<reference evidence="2 3" key="1">
    <citation type="journal article" date="2018" name="ISME J.">
        <title>Endosymbiont genomes yield clues of tubeworm success.</title>
        <authorList>
            <person name="Li Y."/>
            <person name="Liles M.R."/>
            <person name="Halanych K.M."/>
        </authorList>
    </citation>
    <scope>NUCLEOTIDE SEQUENCE [LARGE SCALE GENOMIC DNA]</scope>
    <source>
        <strain evidence="2">A1462</strain>
    </source>
</reference>
<organism evidence="2 3">
    <name type="scientific">endosymbiont of Escarpia spicata</name>
    <dbReference type="NCBI Taxonomy" id="2200908"/>
    <lineage>
        <taxon>Bacteria</taxon>
        <taxon>Pseudomonadati</taxon>
        <taxon>Pseudomonadota</taxon>
        <taxon>Gammaproteobacteria</taxon>
        <taxon>sulfur-oxidizing symbionts</taxon>
    </lineage>
</organism>
<accession>A0A370DN53</accession>
<dbReference type="Proteomes" id="UP000254771">
    <property type="component" value="Unassembled WGS sequence"/>
</dbReference>
<feature type="transmembrane region" description="Helical" evidence="1">
    <location>
        <begin position="379"/>
        <end position="400"/>
    </location>
</feature>
<dbReference type="SUPFAM" id="SSF82714">
    <property type="entry name" value="Multidrug efflux transporter AcrB TolC docking domain, DN and DC subdomains"/>
    <property type="match status" value="2"/>
</dbReference>
<sequence>MIEFFARHPTAGNLLMLFLAILGLTALPGLQRETFPDFASDEIEIRVVYPGASAEDVEEALCLRIEDAVDGISDVAEMRCDAKEGFSVAVVEMEEGGDLLRFKDDIKTEIDAIDNFPEQVEPPVIRELGRTDRVVSIAVTGPMSVSHLKAYAEQVKDRFQVLPEVSQVDVKGFSDHQLRIEVSASALRQYGVSMSDIANVIARQGVDLPAGSLETRERDILLRFIDLRRTPEELADLIVVSASSGSEIRLGDIAHISDRFELDEDKILFNGKRAAILQINKTKQQDTLVVIDAVSSYLDELRLTAPSGVVFALTEDRSSVVRDRLSLLLKNGAQGLLLVFLTMWLFFQGRFAFWVAMGLPISFLGALFFMSVLGLTINMITIVALLIAIGLLMDDAIVIAENIATHLKRGKNAMQAAIDGTRQVAPGVRSSFLTTIAVFGPLAFLSGHLGKVLQFIPMVLILVIAVSLIEAFLILPHHLAHSLKHHEQETGRFRQAFDDQLLRFRDVTLGRIVDSVIHQRYWFVGGVIALFVASIGMMAGGKLKFQAFPDIEGDTIEARILLPQGTPLWRTEAVVERVTAGLKKVDETFTPLQPGGQRLLKNVQIRYNSNMDANEAGPHVATVTVDLLTAEERSGSLDDVINQWRSEVGEIPDLDALSFKEPVIGPGGIPMEIRLVGDDLDQLKQASRELQSWLSRYRGVFDVTDNLRPGKPELRLSLKEGALSLGLDAFTIANQLRAAFYGTTATEIQVGPESYEIDVRLMDQDRSDLTDIEMFRITTAAGDQVPLSAVAHIEHDRGYARIQRVNGRRTITVQGDIDSRIANAAEIVGDTKKHYLPQLLERYPGVSAGIEGESKRTAKTAASMLRAFGIGLVGIFILLSFQFRSYVEPVVVMTVIPLALIGVVWGHLLMGLNLTMPGVIGFASLSGIVVNDSILLVEFLKLRVREGHAIVEAAKMASRERFRAVLLTSITTIAGLTPLLLEKSMQAQILIPLATSIVFGLLATTMLVLLVVPALFSILNDFGLLSEQDEEETPGTPELPVE</sequence>
<feature type="transmembrane region" description="Helical" evidence="1">
    <location>
        <begin position="920"/>
        <end position="940"/>
    </location>
</feature>
<dbReference type="Pfam" id="PF00873">
    <property type="entry name" value="ACR_tran"/>
    <property type="match status" value="1"/>
</dbReference>
<dbReference type="Gene3D" id="3.30.2090.10">
    <property type="entry name" value="Multidrug efflux transporter AcrB TolC docking domain, DN and DC subdomains"/>
    <property type="match status" value="2"/>
</dbReference>
<dbReference type="InterPro" id="IPR001036">
    <property type="entry name" value="Acrflvin-R"/>
</dbReference>
<dbReference type="GO" id="GO:0005886">
    <property type="term" value="C:plasma membrane"/>
    <property type="evidence" value="ECO:0007669"/>
    <property type="project" value="TreeGrafter"/>
</dbReference>
<dbReference type="SUPFAM" id="SSF82693">
    <property type="entry name" value="Multidrug efflux transporter AcrB pore domain, PN1, PN2, PC1 and PC2 subdomains"/>
    <property type="match status" value="3"/>
</dbReference>
<evidence type="ECO:0000313" key="2">
    <source>
        <dbReference type="EMBL" id="RDH86349.1"/>
    </source>
</evidence>
<dbReference type="PANTHER" id="PTHR32063:SF33">
    <property type="entry name" value="RND SUPERFAMILY EFFLUX PUMP PERMEASE COMPONENT"/>
    <property type="match status" value="1"/>
</dbReference>
<name>A0A370DN53_9GAMM</name>
<gene>
    <name evidence="2" type="ORF">DIZ78_09260</name>
</gene>
<dbReference type="EMBL" id="QFXE01000010">
    <property type="protein sequence ID" value="RDH86349.1"/>
    <property type="molecule type" value="Genomic_DNA"/>
</dbReference>
<evidence type="ECO:0000313" key="3">
    <source>
        <dbReference type="Proteomes" id="UP000254771"/>
    </source>
</evidence>
<feature type="transmembrane region" description="Helical" evidence="1">
    <location>
        <begin position="864"/>
        <end position="883"/>
    </location>
</feature>
<dbReference type="AlphaFoldDB" id="A0A370DN53"/>